<dbReference type="GO" id="GO:0005737">
    <property type="term" value="C:cytoplasm"/>
    <property type="evidence" value="ECO:0007669"/>
    <property type="project" value="TreeGrafter"/>
</dbReference>
<keyword evidence="2" id="KW-0315">Glutamine amidotransferase</keyword>
<dbReference type="AlphaFoldDB" id="A0A2W2DZF0"/>
<sequence length="231" mass="23648">MAKILFVMTASRHWTLADGTKHPTGFWAEEFAAPYQAFVAAGHEVVVATPGGAAPAVDQVSLSPEVNGGEDGARAMAAAVESAAALRGPVPLDGVEPADHDAVFYPGGHGPMEDLSGDADSARVLVAALEAGKPVGLVCHGLAALLATRGPDGSSPFAGYRVTGFSRAEEEQTGLAPRAAWILEDRLTALGVRYSAGEPWAPHVVVDRNLHTGQNPASSAALAAELLKALG</sequence>
<evidence type="ECO:0000313" key="2">
    <source>
        <dbReference type="EMBL" id="PZG15441.1"/>
    </source>
</evidence>
<organism evidence="2 3">
    <name type="scientific">Nonomuraea aridisoli</name>
    <dbReference type="NCBI Taxonomy" id="2070368"/>
    <lineage>
        <taxon>Bacteria</taxon>
        <taxon>Bacillati</taxon>
        <taxon>Actinomycetota</taxon>
        <taxon>Actinomycetes</taxon>
        <taxon>Streptosporangiales</taxon>
        <taxon>Streptosporangiaceae</taxon>
        <taxon>Nonomuraea</taxon>
    </lineage>
</organism>
<name>A0A2W2DZF0_9ACTN</name>
<keyword evidence="3" id="KW-1185">Reference proteome</keyword>
<evidence type="ECO:0000313" key="3">
    <source>
        <dbReference type="Proteomes" id="UP000249304"/>
    </source>
</evidence>
<dbReference type="EMBL" id="POUD01000105">
    <property type="protein sequence ID" value="PZG15441.1"/>
    <property type="molecule type" value="Genomic_DNA"/>
</dbReference>
<evidence type="ECO:0000259" key="1">
    <source>
        <dbReference type="Pfam" id="PF01965"/>
    </source>
</evidence>
<comment type="caution">
    <text evidence="2">The sequence shown here is derived from an EMBL/GenBank/DDBJ whole genome shotgun (WGS) entry which is preliminary data.</text>
</comment>
<accession>A0A2W2DZF0</accession>
<dbReference type="SUPFAM" id="SSF52317">
    <property type="entry name" value="Class I glutamine amidotransferase-like"/>
    <property type="match status" value="1"/>
</dbReference>
<dbReference type="GO" id="GO:0016740">
    <property type="term" value="F:transferase activity"/>
    <property type="evidence" value="ECO:0007669"/>
    <property type="project" value="UniProtKB-KW"/>
</dbReference>
<dbReference type="GO" id="GO:0019172">
    <property type="term" value="F:glyoxalase III activity"/>
    <property type="evidence" value="ECO:0007669"/>
    <property type="project" value="TreeGrafter"/>
</dbReference>
<reference evidence="2 3" key="1">
    <citation type="submission" date="2018-01" db="EMBL/GenBank/DDBJ databases">
        <title>Draft genome sequence of Nonomuraea sp. KC333.</title>
        <authorList>
            <person name="Sahin N."/>
            <person name="Saygin H."/>
            <person name="Ay H."/>
        </authorList>
    </citation>
    <scope>NUCLEOTIDE SEQUENCE [LARGE SCALE GENOMIC DNA]</scope>
    <source>
        <strain evidence="2 3">KC333</strain>
    </source>
</reference>
<dbReference type="InterPro" id="IPR050325">
    <property type="entry name" value="Prot/Nucl_acid_deglycase"/>
</dbReference>
<dbReference type="Gene3D" id="3.40.50.880">
    <property type="match status" value="1"/>
</dbReference>
<dbReference type="GO" id="GO:0019243">
    <property type="term" value="P:methylglyoxal catabolic process to D-lactate via S-lactoyl-glutathione"/>
    <property type="evidence" value="ECO:0007669"/>
    <property type="project" value="TreeGrafter"/>
</dbReference>
<proteinExistence type="predicted"/>
<dbReference type="RefSeq" id="WP_111181243.1">
    <property type="nucleotide sequence ID" value="NZ_POUD01000105.1"/>
</dbReference>
<protein>
    <submittedName>
        <fullName evidence="2">Type 1 glutamine amidotransferase domain-containing protein</fullName>
    </submittedName>
</protein>
<dbReference type="InterPro" id="IPR002818">
    <property type="entry name" value="DJ-1/PfpI"/>
</dbReference>
<dbReference type="InterPro" id="IPR029062">
    <property type="entry name" value="Class_I_gatase-like"/>
</dbReference>
<dbReference type="CDD" id="cd03141">
    <property type="entry name" value="GATase1_Hsp31_like"/>
    <property type="match status" value="1"/>
</dbReference>
<gene>
    <name evidence="2" type="ORF">C1J01_24015</name>
</gene>
<dbReference type="PANTHER" id="PTHR48094">
    <property type="entry name" value="PROTEIN/NUCLEIC ACID DEGLYCASE DJ-1-RELATED"/>
    <property type="match status" value="1"/>
</dbReference>
<dbReference type="Proteomes" id="UP000249304">
    <property type="component" value="Unassembled WGS sequence"/>
</dbReference>
<dbReference type="OrthoDB" id="9792284at2"/>
<dbReference type="Pfam" id="PF01965">
    <property type="entry name" value="DJ-1_PfpI"/>
    <property type="match status" value="1"/>
</dbReference>
<dbReference type="PANTHER" id="PTHR48094:SF22">
    <property type="entry name" value="DJ-1_PFPI DOMAIN-CONTAINING PROTEIN"/>
    <property type="match status" value="1"/>
</dbReference>
<keyword evidence="2" id="KW-0808">Transferase</keyword>
<feature type="domain" description="DJ-1/PfpI" evidence="1">
    <location>
        <begin position="28"/>
        <end position="228"/>
    </location>
</feature>